<keyword evidence="3" id="KW-1185">Reference proteome</keyword>
<organism evidence="2 3">
    <name type="scientific">Streptomyces lunaelactis</name>
    <dbReference type="NCBI Taxonomy" id="1535768"/>
    <lineage>
        <taxon>Bacteria</taxon>
        <taxon>Bacillati</taxon>
        <taxon>Actinomycetota</taxon>
        <taxon>Actinomycetes</taxon>
        <taxon>Kitasatosporales</taxon>
        <taxon>Streptomycetaceae</taxon>
        <taxon>Streptomyces</taxon>
    </lineage>
</organism>
<dbReference type="Pfam" id="PF16170">
    <property type="entry name" value="DUF4873"/>
    <property type="match status" value="1"/>
</dbReference>
<dbReference type="AlphaFoldDB" id="A0A2R4SXY4"/>
<evidence type="ECO:0000313" key="2">
    <source>
        <dbReference type="EMBL" id="AVZ71719.1"/>
    </source>
</evidence>
<accession>A0A2R4SXY4</accession>
<dbReference type="EMBL" id="CP026304">
    <property type="protein sequence ID" value="AVZ71719.1"/>
    <property type="molecule type" value="Genomic_DNA"/>
</dbReference>
<feature type="domain" description="DUF4873" evidence="1">
    <location>
        <begin position="2"/>
        <end position="90"/>
    </location>
</feature>
<dbReference type="Proteomes" id="UP000244201">
    <property type="component" value="Chromosome"/>
</dbReference>
<dbReference type="RefSeq" id="WP_108147409.1">
    <property type="nucleotide sequence ID" value="NZ_CP026304.1"/>
</dbReference>
<proteinExistence type="predicted"/>
<evidence type="ECO:0000259" key="1">
    <source>
        <dbReference type="Pfam" id="PF16170"/>
    </source>
</evidence>
<dbReference type="InterPro" id="IPR032371">
    <property type="entry name" value="DUF4873"/>
</dbReference>
<evidence type="ECO:0000313" key="3">
    <source>
        <dbReference type="Proteomes" id="UP000244201"/>
    </source>
</evidence>
<reference evidence="2 3" key="1">
    <citation type="submission" date="2018-01" db="EMBL/GenBank/DDBJ databases">
        <title>Complete genome sequence of Streptomyces lunaelactis MM109T, a Ferroverdin A producer isolated from cave moonmilk deposits.</title>
        <authorList>
            <person name="Naome A."/>
            <person name="Martinet L."/>
            <person name="Maciejewska M."/>
            <person name="Anderssen S."/>
            <person name="Adam D."/>
            <person name="Tenconi E."/>
            <person name="Deflandre B."/>
            <person name="Arguelles-Arias A."/>
            <person name="Calusinska M."/>
            <person name="Copieters W."/>
            <person name="Karim L."/>
            <person name="Hanikenne M."/>
            <person name="Baurain D."/>
            <person name="van Wezel G."/>
            <person name="Smargiasso N."/>
            <person name="de Pauw E."/>
            <person name="Delfosse P."/>
            <person name="Rigali S."/>
        </authorList>
    </citation>
    <scope>NUCLEOTIDE SEQUENCE [LARGE SCALE GENOMIC DNA]</scope>
    <source>
        <strain evidence="2 3">MM109</strain>
    </source>
</reference>
<dbReference type="OrthoDB" id="4316808at2"/>
<dbReference type="KEGG" id="slk:SLUN_05460"/>
<dbReference type="GeneID" id="55654710"/>
<gene>
    <name evidence="2" type="ORF">SLUN_05460</name>
</gene>
<protein>
    <recommendedName>
        <fullName evidence="1">DUF4873 domain-containing protein</fullName>
    </recommendedName>
</protein>
<sequence>MSNYQGPATLIAGGAQIEVVATLSGGRSGPGSEWGGSVQTDSAAQDLCSSMNNNEVKLRLPDGREGDVVATSTAIGSGRLKVSGRGPMPF</sequence>
<name>A0A2R4SXY4_9ACTN</name>